<evidence type="ECO:0000313" key="18">
    <source>
        <dbReference type="Proteomes" id="UP001522868"/>
    </source>
</evidence>
<evidence type="ECO:0000256" key="2">
    <source>
        <dbReference type="ARBA" id="ARBA00008467"/>
    </source>
</evidence>
<evidence type="ECO:0000256" key="10">
    <source>
        <dbReference type="ARBA" id="ARBA00023315"/>
    </source>
</evidence>
<evidence type="ECO:0000256" key="7">
    <source>
        <dbReference type="ARBA" id="ARBA00022832"/>
    </source>
</evidence>
<comment type="catalytic activity">
    <reaction evidence="12 14">
        <text>(9Z)-hexadecenoyl-[ACP] + malonyl-[ACP] + H(+) = 3-oxo-(11Z)-octadecenoyl-[ACP] + holo-[ACP] + CO2</text>
        <dbReference type="Rhea" id="RHEA:55040"/>
        <dbReference type="Rhea" id="RHEA-COMP:9623"/>
        <dbReference type="Rhea" id="RHEA-COMP:9685"/>
        <dbReference type="Rhea" id="RHEA-COMP:10800"/>
        <dbReference type="Rhea" id="RHEA-COMP:14074"/>
        <dbReference type="ChEBI" id="CHEBI:15378"/>
        <dbReference type="ChEBI" id="CHEBI:16526"/>
        <dbReference type="ChEBI" id="CHEBI:64479"/>
        <dbReference type="ChEBI" id="CHEBI:78449"/>
        <dbReference type="ChEBI" id="CHEBI:83989"/>
        <dbReference type="ChEBI" id="CHEBI:138538"/>
        <dbReference type="EC" id="2.3.1.179"/>
    </reaction>
</comment>
<feature type="domain" description="Ketosynthase family 3 (KS3)" evidence="16">
    <location>
        <begin position="6"/>
        <end position="415"/>
    </location>
</feature>
<dbReference type="Proteomes" id="UP001522868">
    <property type="component" value="Unassembled WGS sequence"/>
</dbReference>
<dbReference type="Pfam" id="PF02801">
    <property type="entry name" value="Ketoacyl-synt_C"/>
    <property type="match status" value="1"/>
</dbReference>
<dbReference type="NCBIfam" id="NF005589">
    <property type="entry name" value="PRK07314.1"/>
    <property type="match status" value="1"/>
</dbReference>
<evidence type="ECO:0000256" key="6">
    <source>
        <dbReference type="ARBA" id="ARBA00022679"/>
    </source>
</evidence>
<comment type="similarity">
    <text evidence="2 14 15">Belongs to the thiolase-like superfamily. Beta-ketoacyl-ACP synthases family.</text>
</comment>
<reference evidence="17 18" key="1">
    <citation type="submission" date="2022-04" db="EMBL/GenBank/DDBJ databases">
        <title>Streptomyces sp. nov. LCR6-01 isolated from Lichen of Dirinaria sp.</title>
        <authorList>
            <person name="Kanchanasin P."/>
            <person name="Tanasupawat S."/>
            <person name="Phongsopitanun W."/>
        </authorList>
    </citation>
    <scope>NUCLEOTIDE SEQUENCE [LARGE SCALE GENOMIC DNA]</scope>
    <source>
        <strain evidence="17 18">LCR6-01</strain>
    </source>
</reference>
<dbReference type="PANTHER" id="PTHR11712">
    <property type="entry name" value="POLYKETIDE SYNTHASE-RELATED"/>
    <property type="match status" value="1"/>
</dbReference>
<evidence type="ECO:0000256" key="11">
    <source>
        <dbReference type="ARBA" id="ARBA00024006"/>
    </source>
</evidence>
<name>A0ABT0IK82_9ACTN</name>
<comment type="caution">
    <text evidence="17">The sequence shown here is derived from an EMBL/GenBank/DDBJ whole genome shotgun (WGS) entry which is preliminary data.</text>
</comment>
<evidence type="ECO:0000256" key="3">
    <source>
        <dbReference type="ARBA" id="ARBA00012356"/>
    </source>
</evidence>
<dbReference type="SUPFAM" id="SSF53901">
    <property type="entry name" value="Thiolase-like"/>
    <property type="match status" value="2"/>
</dbReference>
<protein>
    <recommendedName>
        <fullName evidence="4 14">3-oxoacyl-[acyl-carrier-protein] synthase 2</fullName>
        <ecNumber evidence="3 14">2.3.1.179</ecNumber>
    </recommendedName>
</protein>
<dbReference type="EC" id="2.3.1.179" evidence="3 14"/>
<evidence type="ECO:0000256" key="13">
    <source>
        <dbReference type="ARBA" id="ARBA00047659"/>
    </source>
</evidence>
<keyword evidence="10 14" id="KW-0012">Acyltransferase</keyword>
<evidence type="ECO:0000256" key="12">
    <source>
        <dbReference type="ARBA" id="ARBA00047318"/>
    </source>
</evidence>
<dbReference type="PIRSF" id="PIRSF000447">
    <property type="entry name" value="KAS_II"/>
    <property type="match status" value="1"/>
</dbReference>
<keyword evidence="18" id="KW-1185">Reference proteome</keyword>
<comment type="function">
    <text evidence="11 14">Involved in the type II fatty acid elongation cycle. Catalyzes the elongation of a wide range of acyl-ACP by the addition of two carbons from malonyl-ACP to an acyl acceptor. Can efficiently catalyze the conversion of palmitoleoyl-ACP (cis-hexadec-9-enoyl-ACP) to cis-vaccenoyl-ACP (cis-octadec-11-enoyl-ACP), an essential step in the thermal regulation of fatty acid composition.</text>
</comment>
<organism evidence="17 18">
    <name type="scientific">Streptomyces lichenis</name>
    <dbReference type="NCBI Taxonomy" id="2306967"/>
    <lineage>
        <taxon>Bacteria</taxon>
        <taxon>Bacillati</taxon>
        <taxon>Actinomycetota</taxon>
        <taxon>Actinomycetes</taxon>
        <taxon>Kitasatosporales</taxon>
        <taxon>Streptomycetaceae</taxon>
        <taxon>Streptomyces</taxon>
    </lineage>
</organism>
<comment type="catalytic activity">
    <reaction evidence="13 14">
        <text>a fatty acyl-[ACP] + malonyl-[ACP] + H(+) = a 3-oxoacyl-[ACP] + holo-[ACP] + CO2</text>
        <dbReference type="Rhea" id="RHEA:22836"/>
        <dbReference type="Rhea" id="RHEA-COMP:9623"/>
        <dbReference type="Rhea" id="RHEA-COMP:9685"/>
        <dbReference type="Rhea" id="RHEA-COMP:9916"/>
        <dbReference type="Rhea" id="RHEA-COMP:14125"/>
        <dbReference type="ChEBI" id="CHEBI:15378"/>
        <dbReference type="ChEBI" id="CHEBI:16526"/>
        <dbReference type="ChEBI" id="CHEBI:64479"/>
        <dbReference type="ChEBI" id="CHEBI:78449"/>
        <dbReference type="ChEBI" id="CHEBI:78776"/>
        <dbReference type="ChEBI" id="CHEBI:138651"/>
    </reaction>
</comment>
<evidence type="ECO:0000256" key="8">
    <source>
        <dbReference type="ARBA" id="ARBA00023098"/>
    </source>
</evidence>
<dbReference type="Pfam" id="PF00109">
    <property type="entry name" value="ketoacyl-synt"/>
    <property type="match status" value="1"/>
</dbReference>
<evidence type="ECO:0000313" key="17">
    <source>
        <dbReference type="EMBL" id="MCK8681709.1"/>
    </source>
</evidence>
<evidence type="ECO:0000256" key="14">
    <source>
        <dbReference type="PIRNR" id="PIRNR000447"/>
    </source>
</evidence>
<keyword evidence="8" id="KW-0443">Lipid metabolism</keyword>
<dbReference type="PANTHER" id="PTHR11712:SF336">
    <property type="entry name" value="3-OXOACYL-[ACYL-CARRIER-PROTEIN] SYNTHASE, MITOCHONDRIAL"/>
    <property type="match status" value="1"/>
</dbReference>
<accession>A0ABT0IK82</accession>
<dbReference type="InterPro" id="IPR014030">
    <property type="entry name" value="Ketoacyl_synth_N"/>
</dbReference>
<keyword evidence="6 14" id="KW-0808">Transferase</keyword>
<dbReference type="PROSITE" id="PS52004">
    <property type="entry name" value="KS3_2"/>
    <property type="match status" value="1"/>
</dbReference>
<keyword evidence="7" id="KW-0276">Fatty acid metabolism</keyword>
<dbReference type="RefSeq" id="WP_248637535.1">
    <property type="nucleotide sequence ID" value="NZ_JALPTH010000052.1"/>
</dbReference>
<evidence type="ECO:0000256" key="1">
    <source>
        <dbReference type="ARBA" id="ARBA00005194"/>
    </source>
</evidence>
<evidence type="ECO:0000256" key="4">
    <source>
        <dbReference type="ARBA" id="ARBA00014657"/>
    </source>
</evidence>
<dbReference type="EMBL" id="JALPTH010000052">
    <property type="protein sequence ID" value="MCK8681709.1"/>
    <property type="molecule type" value="Genomic_DNA"/>
</dbReference>
<keyword evidence="5 14" id="KW-0444">Lipid biosynthesis</keyword>
<dbReference type="SMART" id="SM00825">
    <property type="entry name" value="PKS_KS"/>
    <property type="match status" value="1"/>
</dbReference>
<comment type="pathway">
    <text evidence="1 14">Lipid metabolism; fatty acid biosynthesis.</text>
</comment>
<dbReference type="InterPro" id="IPR016039">
    <property type="entry name" value="Thiolase-like"/>
</dbReference>
<evidence type="ECO:0000256" key="5">
    <source>
        <dbReference type="ARBA" id="ARBA00022516"/>
    </source>
</evidence>
<keyword evidence="9 14" id="KW-0275">Fatty acid biosynthesis</keyword>
<dbReference type="CDD" id="cd00834">
    <property type="entry name" value="KAS_I_II"/>
    <property type="match status" value="1"/>
</dbReference>
<evidence type="ECO:0000256" key="9">
    <source>
        <dbReference type="ARBA" id="ARBA00023160"/>
    </source>
</evidence>
<proteinExistence type="inferred from homology"/>
<dbReference type="Gene3D" id="3.40.47.10">
    <property type="match status" value="1"/>
</dbReference>
<dbReference type="InterPro" id="IPR020841">
    <property type="entry name" value="PKS_Beta-ketoAc_synthase_dom"/>
</dbReference>
<evidence type="ECO:0000259" key="16">
    <source>
        <dbReference type="PROSITE" id="PS52004"/>
    </source>
</evidence>
<dbReference type="InterPro" id="IPR000794">
    <property type="entry name" value="Beta-ketoacyl_synthase"/>
</dbReference>
<gene>
    <name evidence="17" type="ORF">M1O15_30790</name>
</gene>
<dbReference type="InterPro" id="IPR017568">
    <property type="entry name" value="3-oxoacyl-ACP_synth-2"/>
</dbReference>
<dbReference type="InterPro" id="IPR014031">
    <property type="entry name" value="Ketoacyl_synth_C"/>
</dbReference>
<evidence type="ECO:0000256" key="15">
    <source>
        <dbReference type="RuleBase" id="RU003694"/>
    </source>
</evidence>
<sequence length="415" mass="43059">MRVYARRDVVVTGMGMVSPLGADVSTTWKGMLEGRSGARVLDESWVGDLPVRICAPAAFSVCPGLPPAQVRRMDRGTWLALTALAEAWSDAGLDEEPAWDRERLAVCVSSIVGVQTMLSAHETLRRKGWRHMSPFAVPALLPNSTAAQIAIRYGAQASAHAPVSACASSTEAISLAADMIRLGRADIVIAGGTEAPIHPFVIGGFAAMRALSRRNSEPERASRPFAADRDGFLLGEGAGILILESASHARARGARVYARILGAGMSVDGYRIAQPEPNGRGAAKAITRALAEAGLGPEDIRHVNAHATSTPAGDLAEARALRHSLGAACDQVAVSATKSMTGHLQGGSGAVEAIAAILALHHRLAPPTINHDPMDPAIDLDVVTGAPRPLPAGPLAALSNSFGFGGHNATLVVAA</sequence>